<name>A0AAW0C455_9AGAR</name>
<protein>
    <submittedName>
        <fullName evidence="1">Armadillo-type protein</fullName>
    </submittedName>
</protein>
<sequence>MDSPSRPQRPESIHSWWSDSMSIGPTISIHAAARPLMRLMYHRQVRRFIKQTQDTRLSPDLMEICLSYLAYKYISTTTKSLILEELDSRVTSGRDKEVVCKSLEERVSLVSELLASPPSRIRLHTWNILRAISPLDSLMSWVSLPQIFSAFSDTDPEICEAARFAFIKCVGTAEGLDYCWDYLANDKNMDTNKWLIVNELDLGIVSESKEDEEKIASSLVQRWSLVTELLRSREPGIRRHTWNIIQGAVSSYRQTTIESLSNPNPQIRERAQSTLTFLVETSDDSSKTLIESVSDPFLQWSLVAELLRSREPAIRRHAWNVIQGDISSYTQTTIESLSNPNPQIRESARSTLASIVETSDDSLETLIESVPDPYLRWSLVSELLRSRAPGIRRHSWNIIQGTISPYTQTTIEFLSDPNPQIREIAQSTLTLIIETSNDSLETLIGSVPDPFLQRLSGDIIRRIVIQLEIIHSAEITTQVAAMKGDALTLARLSYSLKGARAICAADFVKYAPKFLNDPGHLRLDAATVLSNMAFHQTLSLTAEVETQLEDLACHPWDDTLRQHALYALLC</sequence>
<dbReference type="Proteomes" id="UP001362999">
    <property type="component" value="Unassembled WGS sequence"/>
</dbReference>
<evidence type="ECO:0000313" key="1">
    <source>
        <dbReference type="EMBL" id="KAK7033773.1"/>
    </source>
</evidence>
<dbReference type="EMBL" id="JAWWNJ010000022">
    <property type="protein sequence ID" value="KAK7033773.1"/>
    <property type="molecule type" value="Genomic_DNA"/>
</dbReference>
<proteinExistence type="predicted"/>
<dbReference type="SUPFAM" id="SSF48371">
    <property type="entry name" value="ARM repeat"/>
    <property type="match status" value="1"/>
</dbReference>
<dbReference type="InterPro" id="IPR011989">
    <property type="entry name" value="ARM-like"/>
</dbReference>
<comment type="caution">
    <text evidence="1">The sequence shown here is derived from an EMBL/GenBank/DDBJ whole genome shotgun (WGS) entry which is preliminary data.</text>
</comment>
<reference evidence="1 2" key="1">
    <citation type="journal article" date="2024" name="J Genomics">
        <title>Draft genome sequencing and assembly of Favolaschia claudopus CIRM-BRFM 2984 isolated from oak limbs.</title>
        <authorList>
            <person name="Navarro D."/>
            <person name="Drula E."/>
            <person name="Chaduli D."/>
            <person name="Cazenave R."/>
            <person name="Ahrendt S."/>
            <person name="Wang J."/>
            <person name="Lipzen A."/>
            <person name="Daum C."/>
            <person name="Barry K."/>
            <person name="Grigoriev I.V."/>
            <person name="Favel A."/>
            <person name="Rosso M.N."/>
            <person name="Martin F."/>
        </authorList>
    </citation>
    <scope>NUCLEOTIDE SEQUENCE [LARGE SCALE GENOMIC DNA]</scope>
    <source>
        <strain evidence="1 2">CIRM-BRFM 2984</strain>
    </source>
</reference>
<keyword evidence="2" id="KW-1185">Reference proteome</keyword>
<accession>A0AAW0C455</accession>
<organism evidence="1 2">
    <name type="scientific">Favolaschia claudopus</name>
    <dbReference type="NCBI Taxonomy" id="2862362"/>
    <lineage>
        <taxon>Eukaryota</taxon>
        <taxon>Fungi</taxon>
        <taxon>Dikarya</taxon>
        <taxon>Basidiomycota</taxon>
        <taxon>Agaricomycotina</taxon>
        <taxon>Agaricomycetes</taxon>
        <taxon>Agaricomycetidae</taxon>
        <taxon>Agaricales</taxon>
        <taxon>Marasmiineae</taxon>
        <taxon>Mycenaceae</taxon>
        <taxon>Favolaschia</taxon>
    </lineage>
</organism>
<dbReference type="AlphaFoldDB" id="A0AAW0C455"/>
<dbReference type="Gene3D" id="1.25.10.10">
    <property type="entry name" value="Leucine-rich Repeat Variant"/>
    <property type="match status" value="2"/>
</dbReference>
<gene>
    <name evidence="1" type="ORF">R3P38DRAFT_2699092</name>
</gene>
<dbReference type="InterPro" id="IPR016024">
    <property type="entry name" value="ARM-type_fold"/>
</dbReference>
<evidence type="ECO:0000313" key="2">
    <source>
        <dbReference type="Proteomes" id="UP001362999"/>
    </source>
</evidence>